<dbReference type="AlphaFoldDB" id="A0A9P9BM32"/>
<proteinExistence type="inferred from homology"/>
<feature type="binding site" evidence="4">
    <location>
        <position position="82"/>
    </location>
    <ligand>
        <name>Zn(2+)</name>
        <dbReference type="ChEBI" id="CHEBI:29105"/>
    </ligand>
</feature>
<evidence type="ECO:0000256" key="2">
    <source>
        <dbReference type="ARBA" id="ARBA00022679"/>
    </source>
</evidence>
<dbReference type="EMBL" id="JAGTJQ010000012">
    <property type="protein sequence ID" value="KAH7016015.1"/>
    <property type="molecule type" value="Genomic_DNA"/>
</dbReference>
<dbReference type="GO" id="GO:0070403">
    <property type="term" value="F:NAD+ binding"/>
    <property type="evidence" value="ECO:0007669"/>
    <property type="project" value="InterPro"/>
</dbReference>
<dbReference type="Pfam" id="PF02146">
    <property type="entry name" value="SIR2"/>
    <property type="match status" value="1"/>
</dbReference>
<evidence type="ECO:0000313" key="6">
    <source>
        <dbReference type="EMBL" id="KAH7016015.1"/>
    </source>
</evidence>
<name>A0A9P9BM32_9PEZI</name>
<dbReference type="PROSITE" id="PS50305">
    <property type="entry name" value="SIRTUIN"/>
    <property type="match status" value="1"/>
</dbReference>
<evidence type="ECO:0000313" key="7">
    <source>
        <dbReference type="Proteomes" id="UP000756346"/>
    </source>
</evidence>
<keyword evidence="7" id="KW-1185">Reference proteome</keyword>
<dbReference type="GO" id="GO:0046872">
    <property type="term" value="F:metal ion binding"/>
    <property type="evidence" value="ECO:0007669"/>
    <property type="project" value="UniProtKB-KW"/>
</dbReference>
<dbReference type="GeneID" id="70190136"/>
<keyword evidence="3" id="KW-0520">NAD</keyword>
<keyword evidence="4" id="KW-0479">Metal-binding</keyword>
<feature type="binding site" evidence="4">
    <location>
        <position position="118"/>
    </location>
    <ligand>
        <name>Zn(2+)</name>
        <dbReference type="ChEBI" id="CHEBI:29105"/>
    </ligand>
</feature>
<comment type="similarity">
    <text evidence="1">Belongs to the sirtuin family. Class I subfamily.</text>
</comment>
<organism evidence="6 7">
    <name type="scientific">Microdochium trichocladiopsis</name>
    <dbReference type="NCBI Taxonomy" id="1682393"/>
    <lineage>
        <taxon>Eukaryota</taxon>
        <taxon>Fungi</taxon>
        <taxon>Dikarya</taxon>
        <taxon>Ascomycota</taxon>
        <taxon>Pezizomycotina</taxon>
        <taxon>Sordariomycetes</taxon>
        <taxon>Xylariomycetidae</taxon>
        <taxon>Xylariales</taxon>
        <taxon>Microdochiaceae</taxon>
        <taxon>Microdochium</taxon>
    </lineage>
</organism>
<dbReference type="CDD" id="cd00296">
    <property type="entry name" value="SIR2"/>
    <property type="match status" value="1"/>
</dbReference>
<dbReference type="Gene3D" id="3.40.50.1220">
    <property type="entry name" value="TPP-binding domain"/>
    <property type="match status" value="1"/>
</dbReference>
<dbReference type="Proteomes" id="UP000756346">
    <property type="component" value="Unassembled WGS sequence"/>
</dbReference>
<feature type="active site" description="Proton acceptor" evidence="4">
    <location>
        <position position="74"/>
    </location>
</feature>
<dbReference type="GO" id="GO:0005634">
    <property type="term" value="C:nucleus"/>
    <property type="evidence" value="ECO:0007669"/>
    <property type="project" value="TreeGrafter"/>
</dbReference>
<dbReference type="RefSeq" id="XP_046005639.1">
    <property type="nucleotide sequence ID" value="XM_046160590.1"/>
</dbReference>
<dbReference type="PANTHER" id="PTHR11085">
    <property type="entry name" value="NAD-DEPENDENT PROTEIN DEACYLASE SIRTUIN-5, MITOCHONDRIAL-RELATED"/>
    <property type="match status" value="1"/>
</dbReference>
<sequence length="218" mass="23744">MLRSPDAVREYLAEVVSFQAKSSIALPTLAHKFIAQLSSTGQLVRAYSQNIDGLEEKAGLACGFDASAVCIQLHGSIHSLRCSLCLYRPSLGTVAPGSEYLRCEDRARKREDAGKRKCSSGALLPDIRLYNEVHPEGDSIAEAVRYDLEQQPDVLLIMGTSLSVPGVRELVRVMGSAVRASGGRTVLVNRKPPPIAFQGLIDEWVAMDCDEWVKGQLC</sequence>
<feature type="binding site" evidence="4">
    <location>
        <position position="103"/>
    </location>
    <ligand>
        <name>Zn(2+)</name>
        <dbReference type="ChEBI" id="CHEBI:29105"/>
    </ligand>
</feature>
<evidence type="ECO:0000256" key="1">
    <source>
        <dbReference type="ARBA" id="ARBA00006924"/>
    </source>
</evidence>
<gene>
    <name evidence="6" type="ORF">B0I36DRAFT_377756</name>
</gene>
<dbReference type="PANTHER" id="PTHR11085:SF8">
    <property type="entry name" value="NAD-DEPENDENT HISTONE DEACETYLASE HST3"/>
    <property type="match status" value="1"/>
</dbReference>
<evidence type="ECO:0000259" key="5">
    <source>
        <dbReference type="PROSITE" id="PS50305"/>
    </source>
</evidence>
<accession>A0A9P9BM32</accession>
<keyword evidence="2" id="KW-0808">Transferase</keyword>
<feature type="binding site" evidence="4">
    <location>
        <position position="85"/>
    </location>
    <ligand>
        <name>Zn(2+)</name>
        <dbReference type="ChEBI" id="CHEBI:29105"/>
    </ligand>
</feature>
<dbReference type="InterPro" id="IPR026590">
    <property type="entry name" value="Ssirtuin_cat_dom"/>
</dbReference>
<dbReference type="InterPro" id="IPR050134">
    <property type="entry name" value="NAD-dep_sirtuin_deacylases"/>
</dbReference>
<dbReference type="InterPro" id="IPR003000">
    <property type="entry name" value="Sirtuin"/>
</dbReference>
<reference evidence="6" key="1">
    <citation type="journal article" date="2021" name="Nat. Commun.">
        <title>Genetic determinants of endophytism in the Arabidopsis root mycobiome.</title>
        <authorList>
            <person name="Mesny F."/>
            <person name="Miyauchi S."/>
            <person name="Thiergart T."/>
            <person name="Pickel B."/>
            <person name="Atanasova L."/>
            <person name="Karlsson M."/>
            <person name="Huettel B."/>
            <person name="Barry K.W."/>
            <person name="Haridas S."/>
            <person name="Chen C."/>
            <person name="Bauer D."/>
            <person name="Andreopoulos W."/>
            <person name="Pangilinan J."/>
            <person name="LaButti K."/>
            <person name="Riley R."/>
            <person name="Lipzen A."/>
            <person name="Clum A."/>
            <person name="Drula E."/>
            <person name="Henrissat B."/>
            <person name="Kohler A."/>
            <person name="Grigoriev I.V."/>
            <person name="Martin F.M."/>
            <person name="Hacquard S."/>
        </authorList>
    </citation>
    <scope>NUCLEOTIDE SEQUENCE</scope>
    <source>
        <strain evidence="6">MPI-CAGE-CH-0230</strain>
    </source>
</reference>
<protein>
    <submittedName>
        <fullName evidence="6">DHS-like NAD/FAD-binding domain-containing protein</fullName>
    </submittedName>
</protein>
<evidence type="ECO:0000256" key="3">
    <source>
        <dbReference type="ARBA" id="ARBA00023027"/>
    </source>
</evidence>
<dbReference type="InterPro" id="IPR029035">
    <property type="entry name" value="DHS-like_NAD/FAD-binding_dom"/>
</dbReference>
<evidence type="ECO:0000256" key="4">
    <source>
        <dbReference type="PROSITE-ProRule" id="PRU00236"/>
    </source>
</evidence>
<dbReference type="OrthoDB" id="2919105at2759"/>
<feature type="domain" description="Deacetylase sirtuin-type" evidence="5">
    <location>
        <begin position="1"/>
        <end position="218"/>
    </location>
</feature>
<comment type="caution">
    <text evidence="6">The sequence shown here is derived from an EMBL/GenBank/DDBJ whole genome shotgun (WGS) entry which is preliminary data.</text>
</comment>
<keyword evidence="4" id="KW-0862">Zinc</keyword>
<dbReference type="GO" id="GO:0017136">
    <property type="term" value="F:histone deacetylase activity, NAD-dependent"/>
    <property type="evidence" value="ECO:0007669"/>
    <property type="project" value="TreeGrafter"/>
</dbReference>
<dbReference type="SUPFAM" id="SSF52467">
    <property type="entry name" value="DHS-like NAD/FAD-binding domain"/>
    <property type="match status" value="1"/>
</dbReference>